<dbReference type="Pfam" id="PF00990">
    <property type="entry name" value="GGDEF"/>
    <property type="match status" value="1"/>
</dbReference>
<feature type="transmembrane region" description="Helical" evidence="1">
    <location>
        <begin position="32"/>
        <end position="51"/>
    </location>
</feature>
<dbReference type="GO" id="GO:0005886">
    <property type="term" value="C:plasma membrane"/>
    <property type="evidence" value="ECO:0007669"/>
    <property type="project" value="TreeGrafter"/>
</dbReference>
<feature type="domain" description="GGDEF" evidence="2">
    <location>
        <begin position="255"/>
        <end position="388"/>
    </location>
</feature>
<dbReference type="OrthoDB" id="9759607at2"/>
<dbReference type="EMBL" id="MJAT01000003">
    <property type="protein sequence ID" value="OEH86489.1"/>
    <property type="molecule type" value="Genomic_DNA"/>
</dbReference>
<protein>
    <recommendedName>
        <fullName evidence="2">GGDEF domain-containing protein</fullName>
    </recommendedName>
</protein>
<feature type="transmembrane region" description="Helical" evidence="1">
    <location>
        <begin position="131"/>
        <end position="161"/>
    </location>
</feature>
<dbReference type="GO" id="GO:1902201">
    <property type="term" value="P:negative regulation of bacterial-type flagellum-dependent cell motility"/>
    <property type="evidence" value="ECO:0007669"/>
    <property type="project" value="TreeGrafter"/>
</dbReference>
<accession>A0A1E5L920</accession>
<dbReference type="InterPro" id="IPR029787">
    <property type="entry name" value="Nucleotide_cyclase"/>
</dbReference>
<dbReference type="PANTHER" id="PTHR45138:SF9">
    <property type="entry name" value="DIGUANYLATE CYCLASE DGCM-RELATED"/>
    <property type="match status" value="1"/>
</dbReference>
<keyword evidence="1" id="KW-1133">Transmembrane helix</keyword>
<keyword evidence="4" id="KW-1185">Reference proteome</keyword>
<evidence type="ECO:0000313" key="3">
    <source>
        <dbReference type="EMBL" id="OEH86489.1"/>
    </source>
</evidence>
<dbReference type="RefSeq" id="WP_069701084.1">
    <property type="nucleotide sequence ID" value="NZ_MJAT01000003.1"/>
</dbReference>
<dbReference type="Proteomes" id="UP000095255">
    <property type="component" value="Unassembled WGS sequence"/>
</dbReference>
<evidence type="ECO:0000256" key="1">
    <source>
        <dbReference type="SAM" id="Phobius"/>
    </source>
</evidence>
<dbReference type="GO" id="GO:0052621">
    <property type="term" value="F:diguanylate cyclase activity"/>
    <property type="evidence" value="ECO:0007669"/>
    <property type="project" value="TreeGrafter"/>
</dbReference>
<feature type="transmembrane region" description="Helical" evidence="1">
    <location>
        <begin position="100"/>
        <end position="125"/>
    </location>
</feature>
<dbReference type="PANTHER" id="PTHR45138">
    <property type="entry name" value="REGULATORY COMPONENTS OF SENSORY TRANSDUCTION SYSTEM"/>
    <property type="match status" value="1"/>
</dbReference>
<dbReference type="FunFam" id="3.30.70.270:FF:000001">
    <property type="entry name" value="Diguanylate cyclase domain protein"/>
    <property type="match status" value="1"/>
</dbReference>
<dbReference type="InterPro" id="IPR000160">
    <property type="entry name" value="GGDEF_dom"/>
</dbReference>
<feature type="transmembrane region" description="Helical" evidence="1">
    <location>
        <begin position="173"/>
        <end position="196"/>
    </location>
</feature>
<dbReference type="GO" id="GO:0043709">
    <property type="term" value="P:cell adhesion involved in single-species biofilm formation"/>
    <property type="evidence" value="ECO:0007669"/>
    <property type="project" value="TreeGrafter"/>
</dbReference>
<proteinExistence type="predicted"/>
<evidence type="ECO:0000259" key="2">
    <source>
        <dbReference type="PROSITE" id="PS50887"/>
    </source>
</evidence>
<organism evidence="3 4">
    <name type="scientific">Desulfuribacillus stibiiarsenatis</name>
    <dbReference type="NCBI Taxonomy" id="1390249"/>
    <lineage>
        <taxon>Bacteria</taxon>
        <taxon>Bacillati</taxon>
        <taxon>Bacillota</taxon>
        <taxon>Desulfuribacillia</taxon>
        <taxon>Desulfuribacillales</taxon>
        <taxon>Desulfuribacillaceae</taxon>
        <taxon>Desulfuribacillus</taxon>
    </lineage>
</organism>
<name>A0A1E5L920_9FIRM</name>
<dbReference type="SUPFAM" id="SSF55073">
    <property type="entry name" value="Nucleotide cyclase"/>
    <property type="match status" value="1"/>
</dbReference>
<dbReference type="Gene3D" id="3.30.70.270">
    <property type="match status" value="1"/>
</dbReference>
<evidence type="ECO:0000313" key="4">
    <source>
        <dbReference type="Proteomes" id="UP000095255"/>
    </source>
</evidence>
<dbReference type="STRING" id="1390249.BHU72_12810"/>
<dbReference type="NCBIfam" id="TIGR00254">
    <property type="entry name" value="GGDEF"/>
    <property type="match status" value="1"/>
</dbReference>
<keyword evidence="1" id="KW-0472">Membrane</keyword>
<sequence length="388" mass="43936">MKSFLQKLKEYITVERSILSEMNAINTQRIQYMAWVMCVVHIAHVLFFWLYTPNPDDMNAYNWRIGILAIHSVMFFIAMIVGAIARMIARKELTDSRISFIFQGSVILLYLTFAVVTCVIDQLVTAQILPFFAASIGIAVVILIHPAVVVINYTLAFMLLYHVLEITQHNQELLLSLQVNSITAIGTGFAVAVLLWKVQVERIKQQRKIEEQTKTLEEKNEQLRYLATHDSLTNLYNRAYFLTHVIDQLKSKDVGEACLVILDIDHFKWINDNYGHPAGDYVLKEIASLIQRLLQSGDIAARIGGEEFALYVANSSIAKGKEFADEIRAAIEDERFEYAGAVIKVTASFGVGQLNHRDNESLLATYTEVDKALYQAKDLGRNKVQIVA</sequence>
<gene>
    <name evidence="3" type="ORF">BHU72_12810</name>
</gene>
<dbReference type="InterPro" id="IPR050469">
    <property type="entry name" value="Diguanylate_Cyclase"/>
</dbReference>
<dbReference type="CDD" id="cd01949">
    <property type="entry name" value="GGDEF"/>
    <property type="match status" value="1"/>
</dbReference>
<keyword evidence="1" id="KW-0812">Transmembrane</keyword>
<comment type="caution">
    <text evidence="3">The sequence shown here is derived from an EMBL/GenBank/DDBJ whole genome shotgun (WGS) entry which is preliminary data.</text>
</comment>
<dbReference type="AlphaFoldDB" id="A0A1E5L920"/>
<dbReference type="InterPro" id="IPR043128">
    <property type="entry name" value="Rev_trsase/Diguanyl_cyclase"/>
</dbReference>
<feature type="transmembrane region" description="Helical" evidence="1">
    <location>
        <begin position="63"/>
        <end position="88"/>
    </location>
</feature>
<dbReference type="SMART" id="SM00267">
    <property type="entry name" value="GGDEF"/>
    <property type="match status" value="1"/>
</dbReference>
<reference evidence="3 4" key="1">
    <citation type="submission" date="2016-09" db="EMBL/GenBank/DDBJ databases">
        <title>Desulfuribacillus arsenicus sp. nov., an obligately anaerobic, dissimilatory arsenic- and antimonate-reducing bacterium isolated from anoxic sediments.</title>
        <authorList>
            <person name="Abin C.A."/>
            <person name="Hollibaugh J.T."/>
        </authorList>
    </citation>
    <scope>NUCLEOTIDE SEQUENCE [LARGE SCALE GENOMIC DNA]</scope>
    <source>
        <strain evidence="3 4">MLFW-2</strain>
    </source>
</reference>
<dbReference type="PROSITE" id="PS50887">
    <property type="entry name" value="GGDEF"/>
    <property type="match status" value="1"/>
</dbReference>